<organism evidence="3 4">
    <name type="scientific">Triticum turgidum subsp. durum</name>
    <name type="common">Durum wheat</name>
    <name type="synonym">Triticum durum</name>
    <dbReference type="NCBI Taxonomy" id="4567"/>
    <lineage>
        <taxon>Eukaryota</taxon>
        <taxon>Viridiplantae</taxon>
        <taxon>Streptophyta</taxon>
        <taxon>Embryophyta</taxon>
        <taxon>Tracheophyta</taxon>
        <taxon>Spermatophyta</taxon>
        <taxon>Magnoliopsida</taxon>
        <taxon>Liliopsida</taxon>
        <taxon>Poales</taxon>
        <taxon>Poaceae</taxon>
        <taxon>BOP clade</taxon>
        <taxon>Pooideae</taxon>
        <taxon>Triticodae</taxon>
        <taxon>Triticeae</taxon>
        <taxon>Triticinae</taxon>
        <taxon>Triticum</taxon>
    </lineage>
</organism>
<keyword evidence="2" id="KW-0472">Membrane</keyword>
<accession>A0A9R0U536</accession>
<protein>
    <recommendedName>
        <fullName evidence="5">Zinc finger GRF-type domain-containing protein</fullName>
    </recommendedName>
</protein>
<evidence type="ECO:0000313" key="3">
    <source>
        <dbReference type="EMBL" id="VAI24916.1"/>
    </source>
</evidence>
<dbReference type="Gramene" id="TRITD5Av1G242680.1">
    <property type="protein sequence ID" value="TRITD5Av1G242680.1"/>
    <property type="gene ID" value="TRITD5Av1G242680"/>
</dbReference>
<reference evidence="3 4" key="1">
    <citation type="submission" date="2017-09" db="EMBL/GenBank/DDBJ databases">
        <authorList>
            <consortium name="International Durum Wheat Genome Sequencing Consortium (IDWGSC)"/>
            <person name="Milanesi L."/>
        </authorList>
    </citation>
    <scope>NUCLEOTIDE SEQUENCE [LARGE SCALE GENOMIC DNA]</scope>
    <source>
        <strain evidence="4">cv. Svevo</strain>
    </source>
</reference>
<gene>
    <name evidence="3" type="ORF">TRITD_5Av1G242680</name>
</gene>
<dbReference type="OMA" id="ENAEIMC"/>
<keyword evidence="2" id="KW-0812">Transmembrane</keyword>
<dbReference type="PANTHER" id="PTHR33248">
    <property type="entry name" value="ZINC ION-BINDING PROTEIN"/>
    <property type="match status" value="1"/>
</dbReference>
<feature type="region of interest" description="Disordered" evidence="1">
    <location>
        <begin position="1"/>
        <end position="31"/>
    </location>
</feature>
<evidence type="ECO:0000256" key="1">
    <source>
        <dbReference type="SAM" id="MobiDB-lite"/>
    </source>
</evidence>
<keyword evidence="2" id="KW-1133">Transmembrane helix</keyword>
<dbReference type="AlphaFoldDB" id="A0A9R0U536"/>
<evidence type="ECO:0008006" key="5">
    <source>
        <dbReference type="Google" id="ProtNLM"/>
    </source>
</evidence>
<dbReference type="Proteomes" id="UP000324705">
    <property type="component" value="Chromosome 5A"/>
</dbReference>
<proteinExistence type="predicted"/>
<feature type="compositionally biased region" description="Low complexity" evidence="1">
    <location>
        <begin position="1"/>
        <end position="15"/>
    </location>
</feature>
<sequence length="165" mass="18969">MSYSISSSSRSASSSRPGFHGQNRSPVRYRVGPMDYKPPTPCECKHKPKAAMWISWSDENPGRRYKTRAMSRMGGCNFYEWHDDPIEDPFLKQLLIDLRDKVRLLERMNSELHRGAMAVQERQVVQAENRLAPVARLPATARCGYWKNVALFVLVVALVWNVLFV</sequence>
<name>A0A9R0U536_TRITD</name>
<evidence type="ECO:0000313" key="4">
    <source>
        <dbReference type="Proteomes" id="UP000324705"/>
    </source>
</evidence>
<dbReference type="EMBL" id="LT934119">
    <property type="protein sequence ID" value="VAI24916.1"/>
    <property type="molecule type" value="Genomic_DNA"/>
</dbReference>
<feature type="transmembrane region" description="Helical" evidence="2">
    <location>
        <begin position="145"/>
        <end position="163"/>
    </location>
</feature>
<evidence type="ECO:0000256" key="2">
    <source>
        <dbReference type="SAM" id="Phobius"/>
    </source>
</evidence>
<keyword evidence="4" id="KW-1185">Reference proteome</keyword>